<sequence>MATSSPQTQEPGLPDATESLDGDLTTWEADSASRMPVQALDAAREAAEDITPVPTEEDAPELAATLPPSAQAVEATAPEASPSVEAPAQPKATNHPRLFGRPIGPASLSRATLEQVIDKYTSRRMIVIIPMLVLAVVYLSLELGRLYHDLGRTVLFGVAASAMYSLLRSVQPDASASSVGQRSTAFSRPLYFIALSSTALILDAHAGGQLSDRDFYGIAVHDPQLIGLVRDFVLVCILASPAMFLFGVLPIWSTALHHLCEQLELHVFGGTGTINLAAAASRVLLSSVAVGVSWASFYGAAVMADADSTMTRQAVFALACGVAVGTSFWLGRLQSDGLLLFFERAASRGKTRSPSNANSTMSETIEPGSTLLAATTTTNTTALDSTSEGAPFDVPRSVDPHVEPDADRAPGVAESNTPSFMSTFENSQRRLFQRRAAWDALCATAQLLIWLLIVLTGLFAAAQPHLRHSATAVCCGVSFLLYYVLHQLRAAFPFGFRKQPLLTNREAGTILNPKRPVASWVEQLEFWLNRSLLHVLLPLAILAFINDSAEVLVDRWGTPVGSLLLALGGHKALRLRSGDLSLVYVAMAAVELASAYDVSLSETPVVDLFVVHFLLAKGYEWLLKLRFLLTYNGVYHMHDVLGSGLHAFTWPLALPHLIVMVVQSGIAALVSAPLYPVMGSAIFLVSYFRPIRFWEKDYRTSALEQATLRYDSRGRMLDVPANELNGIFYQHVLLKLRLQLARDIQEGRWGVVSAGDVFLMCDLDNRMTIFVHIIERGDGFVAFQIRGLEFAGTYCQSRELEALDRDPNDDRDLCQRCRPCTRLPWLSCRAILRQQTYAWEAVSPMYVLKGYSISLNPASSMFGSYELCRVLFDMLSRAIVYYMATDAELTCRLLASPEVQAVLKEYHPDFVNWDPLFVIQYHEDYDARKRGMSLQRFYEHYGDWLKHCLEQARTDAADDVSVLDSAESAATLTIEHDTVRLCFALSLLARRTMLRKMQQLRAQSDAFLHGYHALFSGLLKPSGVQDRWLELAVPEAVPRLVYRSARMALRLHQDHFLDPAEYEDMTTLFESIQDYDDRKSMMRTVICNEADRSWRHSVMSDFPSLLSLRYNLDDSSYNREFFIVSLTGRYRSYKLFKVNRECVRGLWAAQQQEVLFLRNPALERGSIQNCICVLRNMISQSNDQPVGYPIFVSPIVTSYTQKPDLPDPVAWFVQTARWLQQRFAAMFAFGSGGGDLGGPSIGSRASDHRPARPHQSSVQETATTMGPEQTTSHNGPHHEGRTSEADSEVLFQEAASDQETEIETVIDVAMTEQLQSSTMTHLDIDMVDDAVDV</sequence>
<evidence type="ECO:0000256" key="1">
    <source>
        <dbReference type="ARBA" id="ARBA00004141"/>
    </source>
</evidence>
<dbReference type="GeneID" id="5891810"/>
<keyword evidence="5 7" id="KW-0472">Membrane</keyword>
<gene>
    <name evidence="9" type="ORF">MONBRDRAFT_26272</name>
</gene>
<feature type="region of interest" description="Disordered" evidence="6">
    <location>
        <begin position="380"/>
        <end position="419"/>
    </location>
</feature>
<evidence type="ECO:0000256" key="3">
    <source>
        <dbReference type="ARBA" id="ARBA00022692"/>
    </source>
</evidence>
<feature type="compositionally biased region" description="Polar residues" evidence="6">
    <location>
        <begin position="1"/>
        <end position="10"/>
    </location>
</feature>
<comment type="subcellular location">
    <subcellularLocation>
        <location evidence="1">Membrane</location>
        <topology evidence="1">Multi-pass membrane protein</topology>
    </subcellularLocation>
</comment>
<feature type="transmembrane region" description="Helical" evidence="7">
    <location>
        <begin position="436"/>
        <end position="460"/>
    </location>
</feature>
<evidence type="ECO:0000256" key="5">
    <source>
        <dbReference type="ARBA" id="ARBA00023136"/>
    </source>
</evidence>
<dbReference type="Proteomes" id="UP000001357">
    <property type="component" value="Unassembled WGS sequence"/>
</dbReference>
<accession>A9V1W0</accession>
<feature type="transmembrane region" description="Helical" evidence="7">
    <location>
        <begin position="273"/>
        <end position="294"/>
    </location>
</feature>
<dbReference type="FunCoup" id="A9V1W0">
    <property type="interactions" value="1068"/>
</dbReference>
<proteinExistence type="inferred from homology"/>
<feature type="region of interest" description="Disordered" evidence="6">
    <location>
        <begin position="1"/>
        <end position="101"/>
    </location>
</feature>
<evidence type="ECO:0000256" key="2">
    <source>
        <dbReference type="ARBA" id="ARBA00010170"/>
    </source>
</evidence>
<feature type="transmembrane region" description="Helical" evidence="7">
    <location>
        <begin position="466"/>
        <end position="485"/>
    </location>
</feature>
<feature type="region of interest" description="Disordered" evidence="6">
    <location>
        <begin position="1238"/>
        <end position="1286"/>
    </location>
</feature>
<dbReference type="eggNOG" id="KOG3604">
    <property type="taxonomic scope" value="Eukaryota"/>
</dbReference>
<feature type="compositionally biased region" description="Polar residues" evidence="6">
    <location>
        <begin position="1254"/>
        <end position="1274"/>
    </location>
</feature>
<evidence type="ECO:0000256" key="6">
    <source>
        <dbReference type="SAM" id="MobiDB-lite"/>
    </source>
</evidence>
<feature type="transmembrane region" description="Helical" evidence="7">
    <location>
        <begin position="228"/>
        <end position="252"/>
    </location>
</feature>
<evidence type="ECO:0000259" key="8">
    <source>
        <dbReference type="Pfam" id="PF05041"/>
    </source>
</evidence>
<dbReference type="InterPro" id="IPR007735">
    <property type="entry name" value="Pecanex_C"/>
</dbReference>
<feature type="transmembrane region" description="Helical" evidence="7">
    <location>
        <begin position="314"/>
        <end position="331"/>
    </location>
</feature>
<evidence type="ECO:0000313" key="10">
    <source>
        <dbReference type="Proteomes" id="UP000001357"/>
    </source>
</evidence>
<keyword evidence="4 7" id="KW-1133">Transmembrane helix</keyword>
<dbReference type="RefSeq" id="XP_001746735.1">
    <property type="nucleotide sequence ID" value="XM_001746683.1"/>
</dbReference>
<keyword evidence="10" id="KW-1185">Reference proteome</keyword>
<dbReference type="PANTHER" id="PTHR12372:SF7">
    <property type="entry name" value="PROTEIN PECANEX"/>
    <property type="match status" value="1"/>
</dbReference>
<organism evidence="9 10">
    <name type="scientific">Monosiga brevicollis</name>
    <name type="common">Choanoflagellate</name>
    <dbReference type="NCBI Taxonomy" id="81824"/>
    <lineage>
        <taxon>Eukaryota</taxon>
        <taxon>Choanoflagellata</taxon>
        <taxon>Craspedida</taxon>
        <taxon>Salpingoecidae</taxon>
        <taxon>Monosiga</taxon>
    </lineage>
</organism>
<dbReference type="KEGG" id="mbr:MONBRDRAFT_26272"/>
<reference evidence="9 10" key="1">
    <citation type="journal article" date="2008" name="Nature">
        <title>The genome of the choanoflagellate Monosiga brevicollis and the origin of metazoans.</title>
        <authorList>
            <consortium name="JGI Sequencing"/>
            <person name="King N."/>
            <person name="Westbrook M.J."/>
            <person name="Young S.L."/>
            <person name="Kuo A."/>
            <person name="Abedin M."/>
            <person name="Chapman J."/>
            <person name="Fairclough S."/>
            <person name="Hellsten U."/>
            <person name="Isogai Y."/>
            <person name="Letunic I."/>
            <person name="Marr M."/>
            <person name="Pincus D."/>
            <person name="Putnam N."/>
            <person name="Rokas A."/>
            <person name="Wright K.J."/>
            <person name="Zuzow R."/>
            <person name="Dirks W."/>
            <person name="Good M."/>
            <person name="Goodstein D."/>
            <person name="Lemons D."/>
            <person name="Li W."/>
            <person name="Lyons J.B."/>
            <person name="Morris A."/>
            <person name="Nichols S."/>
            <person name="Richter D.J."/>
            <person name="Salamov A."/>
            <person name="Bork P."/>
            <person name="Lim W.A."/>
            <person name="Manning G."/>
            <person name="Miller W.T."/>
            <person name="McGinnis W."/>
            <person name="Shapiro H."/>
            <person name="Tjian R."/>
            <person name="Grigoriev I.V."/>
            <person name="Rokhsar D."/>
        </authorList>
    </citation>
    <scope>NUCLEOTIDE SEQUENCE [LARGE SCALE GENOMIC DNA]</scope>
    <source>
        <strain evidence="10">MX1 / ATCC 50154</strain>
    </source>
</reference>
<evidence type="ECO:0000313" key="9">
    <source>
        <dbReference type="EMBL" id="EDQ88631.1"/>
    </source>
</evidence>
<comment type="similarity">
    <text evidence="2">Belongs to the pecanex family.</text>
</comment>
<feature type="transmembrane region" description="Helical" evidence="7">
    <location>
        <begin position="125"/>
        <end position="141"/>
    </location>
</feature>
<feature type="compositionally biased region" description="Basic and acidic residues" evidence="6">
    <location>
        <begin position="396"/>
        <end position="408"/>
    </location>
</feature>
<dbReference type="GO" id="GO:0016020">
    <property type="term" value="C:membrane"/>
    <property type="evidence" value="ECO:0007669"/>
    <property type="project" value="UniProtKB-SubCell"/>
</dbReference>
<feature type="transmembrane region" description="Helical" evidence="7">
    <location>
        <begin position="190"/>
        <end position="208"/>
    </location>
</feature>
<dbReference type="EMBL" id="CH991554">
    <property type="protein sequence ID" value="EDQ88631.1"/>
    <property type="molecule type" value="Genomic_DNA"/>
</dbReference>
<feature type="domain" description="Pecanex C-terminal" evidence="8">
    <location>
        <begin position="977"/>
        <end position="1202"/>
    </location>
</feature>
<dbReference type="InterPro" id="IPR039797">
    <property type="entry name" value="Pecanex"/>
</dbReference>
<name>A9V1W0_MONBE</name>
<dbReference type="InParanoid" id="A9V1W0"/>
<dbReference type="Pfam" id="PF05041">
    <property type="entry name" value="Pecanex_C"/>
    <property type="match status" value="1"/>
</dbReference>
<evidence type="ECO:0000256" key="4">
    <source>
        <dbReference type="ARBA" id="ARBA00022989"/>
    </source>
</evidence>
<evidence type="ECO:0000256" key="7">
    <source>
        <dbReference type="SAM" id="Phobius"/>
    </source>
</evidence>
<keyword evidence="3 7" id="KW-0812">Transmembrane</keyword>
<feature type="compositionally biased region" description="Low complexity" evidence="6">
    <location>
        <begin position="74"/>
        <end position="88"/>
    </location>
</feature>
<protein>
    <recommendedName>
        <fullName evidence="8">Pecanex C-terminal domain-containing protein</fullName>
    </recommendedName>
</protein>
<dbReference type="OMA" id="IVICHEA"/>
<dbReference type="PANTHER" id="PTHR12372">
    <property type="entry name" value="PECANEX"/>
    <property type="match status" value="1"/>
</dbReference>